<gene>
    <name evidence="1" type="ORF">C8P63_1041</name>
</gene>
<dbReference type="AlphaFoldDB" id="A0A2T6C4F4"/>
<accession>A0A2T6C4F4</accession>
<protein>
    <submittedName>
        <fullName evidence="1">Uncharacterized protein</fullName>
    </submittedName>
</protein>
<dbReference type="Proteomes" id="UP000244240">
    <property type="component" value="Unassembled WGS sequence"/>
</dbReference>
<evidence type="ECO:0000313" key="2">
    <source>
        <dbReference type="Proteomes" id="UP000244240"/>
    </source>
</evidence>
<organism evidence="1 2">
    <name type="scientific">Melghirimyces profundicolus</name>
    <dbReference type="NCBI Taxonomy" id="1242148"/>
    <lineage>
        <taxon>Bacteria</taxon>
        <taxon>Bacillati</taxon>
        <taxon>Bacillota</taxon>
        <taxon>Bacilli</taxon>
        <taxon>Bacillales</taxon>
        <taxon>Thermoactinomycetaceae</taxon>
        <taxon>Melghirimyces</taxon>
    </lineage>
</organism>
<reference evidence="1 2" key="1">
    <citation type="submission" date="2018-04" db="EMBL/GenBank/DDBJ databases">
        <title>Genomic Encyclopedia of Archaeal and Bacterial Type Strains, Phase II (KMG-II): from individual species to whole genera.</title>
        <authorList>
            <person name="Goeker M."/>
        </authorList>
    </citation>
    <scope>NUCLEOTIDE SEQUENCE [LARGE SCALE GENOMIC DNA]</scope>
    <source>
        <strain evidence="1 2">DSM 45787</strain>
    </source>
</reference>
<comment type="caution">
    <text evidence="1">The sequence shown here is derived from an EMBL/GenBank/DDBJ whole genome shotgun (WGS) entry which is preliminary data.</text>
</comment>
<name>A0A2T6C4F4_9BACL</name>
<keyword evidence="2" id="KW-1185">Reference proteome</keyword>
<evidence type="ECO:0000313" key="1">
    <source>
        <dbReference type="EMBL" id="PTX63163.1"/>
    </source>
</evidence>
<feature type="non-terminal residue" evidence="1">
    <location>
        <position position="72"/>
    </location>
</feature>
<dbReference type="EMBL" id="QBKR01000004">
    <property type="protein sequence ID" value="PTX63163.1"/>
    <property type="molecule type" value="Genomic_DNA"/>
</dbReference>
<sequence length="72" mass="7843">MNFHVSGSPLPFFVSSLPVKKTPYKRCEKVSGSIYPKPLRLHSQSTSLAWVASLPGLAMHSQSTSLAWVASL</sequence>
<proteinExistence type="predicted"/>